<dbReference type="SUPFAM" id="SSF48403">
    <property type="entry name" value="Ankyrin repeat"/>
    <property type="match status" value="1"/>
</dbReference>
<dbReference type="STRING" id="50990.A0A4Y7QBM6"/>
<evidence type="ECO:0000313" key="9">
    <source>
        <dbReference type="EMBL" id="TDL24230.1"/>
    </source>
</evidence>
<dbReference type="VEuPathDB" id="FungiDB:BD410DRAFT_786333"/>
<keyword evidence="10" id="KW-1185">Reference proteome</keyword>
<reference evidence="9 10" key="1">
    <citation type="submission" date="2018-06" db="EMBL/GenBank/DDBJ databases">
        <title>A transcriptomic atlas of mushroom development highlights an independent origin of complex multicellularity.</title>
        <authorList>
            <consortium name="DOE Joint Genome Institute"/>
            <person name="Krizsan K."/>
            <person name="Almasi E."/>
            <person name="Merenyi Z."/>
            <person name="Sahu N."/>
            <person name="Viragh M."/>
            <person name="Koszo T."/>
            <person name="Mondo S."/>
            <person name="Kiss B."/>
            <person name="Balint B."/>
            <person name="Kues U."/>
            <person name="Barry K."/>
            <person name="Hegedus J.C."/>
            <person name="Henrissat B."/>
            <person name="Johnson J."/>
            <person name="Lipzen A."/>
            <person name="Ohm R."/>
            <person name="Nagy I."/>
            <person name="Pangilinan J."/>
            <person name="Yan J."/>
            <person name="Xiong Y."/>
            <person name="Grigoriev I.V."/>
            <person name="Hibbett D.S."/>
            <person name="Nagy L.G."/>
        </authorList>
    </citation>
    <scope>NUCLEOTIDE SEQUENCE [LARGE SCALE GENOMIC DNA]</scope>
    <source>
        <strain evidence="9 10">SZMC22713</strain>
    </source>
</reference>
<evidence type="ECO:0000256" key="5">
    <source>
        <dbReference type="ARBA" id="ARBA00023043"/>
    </source>
</evidence>
<accession>A0A4Y7QBM6</accession>
<dbReference type="SUPFAM" id="SSF144232">
    <property type="entry name" value="HIT/MYND zinc finger-like"/>
    <property type="match status" value="1"/>
</dbReference>
<dbReference type="PROSITE" id="PS50088">
    <property type="entry name" value="ANK_REPEAT"/>
    <property type="match status" value="1"/>
</dbReference>
<dbReference type="Gene3D" id="1.25.40.20">
    <property type="entry name" value="Ankyrin repeat-containing domain"/>
    <property type="match status" value="1"/>
</dbReference>
<dbReference type="EMBL" id="ML170167">
    <property type="protein sequence ID" value="TDL24230.1"/>
    <property type="molecule type" value="Genomic_DNA"/>
</dbReference>
<dbReference type="OrthoDB" id="432970at2759"/>
<dbReference type="GO" id="GO:0008270">
    <property type="term" value="F:zinc ion binding"/>
    <property type="evidence" value="ECO:0007669"/>
    <property type="project" value="UniProtKB-KW"/>
</dbReference>
<feature type="domain" description="MYND-type" evidence="8">
    <location>
        <begin position="421"/>
        <end position="463"/>
    </location>
</feature>
<dbReference type="Proteomes" id="UP000294933">
    <property type="component" value="Unassembled WGS sequence"/>
</dbReference>
<evidence type="ECO:0000259" key="8">
    <source>
        <dbReference type="PROSITE" id="PS50865"/>
    </source>
</evidence>
<keyword evidence="2" id="KW-0677">Repeat</keyword>
<dbReference type="InterPro" id="IPR002893">
    <property type="entry name" value="Znf_MYND"/>
</dbReference>
<name>A0A4Y7QBM6_9AGAM</name>
<gene>
    <name evidence="9" type="ORF">BD410DRAFT_786333</name>
</gene>
<dbReference type="PANTHER" id="PTHR24189">
    <property type="entry name" value="MYOTROPHIN"/>
    <property type="match status" value="1"/>
</dbReference>
<dbReference type="PANTHER" id="PTHR24189:SF50">
    <property type="entry name" value="ANKYRIN REPEAT AND SOCS BOX PROTEIN 2"/>
    <property type="match status" value="1"/>
</dbReference>
<evidence type="ECO:0000256" key="4">
    <source>
        <dbReference type="ARBA" id="ARBA00022833"/>
    </source>
</evidence>
<dbReference type="Gene3D" id="6.10.140.2220">
    <property type="match status" value="1"/>
</dbReference>
<keyword evidence="5 6" id="KW-0040">ANK repeat</keyword>
<dbReference type="InterPro" id="IPR002110">
    <property type="entry name" value="Ankyrin_rpt"/>
</dbReference>
<protein>
    <recommendedName>
        <fullName evidence="8">MYND-type domain-containing protein</fullName>
    </recommendedName>
</protein>
<keyword evidence="3 7" id="KW-0863">Zinc-finger</keyword>
<keyword evidence="1" id="KW-0479">Metal-binding</keyword>
<dbReference type="InterPro" id="IPR050745">
    <property type="entry name" value="Multifunctional_regulatory"/>
</dbReference>
<dbReference type="SMART" id="SM00248">
    <property type="entry name" value="ANK"/>
    <property type="match status" value="3"/>
</dbReference>
<keyword evidence="4" id="KW-0862">Zinc</keyword>
<dbReference type="Pfam" id="PF01753">
    <property type="entry name" value="zf-MYND"/>
    <property type="match status" value="1"/>
</dbReference>
<dbReference type="InterPro" id="IPR036770">
    <property type="entry name" value="Ankyrin_rpt-contain_sf"/>
</dbReference>
<evidence type="ECO:0000256" key="6">
    <source>
        <dbReference type="PROSITE-ProRule" id="PRU00023"/>
    </source>
</evidence>
<evidence type="ECO:0000256" key="2">
    <source>
        <dbReference type="ARBA" id="ARBA00022737"/>
    </source>
</evidence>
<dbReference type="AlphaFoldDB" id="A0A4Y7QBM6"/>
<sequence>MATHKFAPQLPAKLLQELNENPVMGEGHCAFIQFEYDELRHTIAMRAGPVDQLVSLTRIPVWETLLHIAANKGDVALAYEMIRLGSDLEATDKLGRTALFHAVQSLVALDLREQEPQLYPTYNNAPQLANAGPRFKMVASLLIEQHADVNVVWNDFTCFTMLMHAKSKHWDIIELLIAHGASEDMCSRNDFVLSTVENEHISELLRTRQSQRPPRPCPCFSGRLLANCHGKGPRPFPYHFVCPCQSGEVYTNCCKKRKIAWREVWNVERGIIEPWRTDRPVDLLLPMHTNILLSKLRNESGKSPPPTEMLRRTKDLPWAVTQIGLPPEIDEWVLVELHLDTLSMVGLVDPGFAFAIKKANWNARPLGRKIPKKYATDIAQVFNKHVDEYIASGRDSRKAMDVEIASKLGPSCGALYRVCEAQGCNKQEGRRIKKLKYCRNCRMAVYCSLKCQHAHWKVHEIVCCAPFQTEQPLPSQRALQGSLTQNVLKICSTLIHHIKDKEPKRFRRLFPEGVPKVYEHQPGFDSEATQIILEKFGFEESKL</sequence>
<evidence type="ECO:0000256" key="1">
    <source>
        <dbReference type="ARBA" id="ARBA00022723"/>
    </source>
</evidence>
<evidence type="ECO:0000256" key="7">
    <source>
        <dbReference type="PROSITE-ProRule" id="PRU00134"/>
    </source>
</evidence>
<dbReference type="PROSITE" id="PS50865">
    <property type="entry name" value="ZF_MYND_2"/>
    <property type="match status" value="1"/>
</dbReference>
<feature type="repeat" description="ANK" evidence="6">
    <location>
        <begin position="61"/>
        <end position="93"/>
    </location>
</feature>
<evidence type="ECO:0000256" key="3">
    <source>
        <dbReference type="ARBA" id="ARBA00022771"/>
    </source>
</evidence>
<proteinExistence type="predicted"/>
<evidence type="ECO:0000313" key="10">
    <source>
        <dbReference type="Proteomes" id="UP000294933"/>
    </source>
</evidence>
<organism evidence="9 10">
    <name type="scientific">Rickenella mellea</name>
    <dbReference type="NCBI Taxonomy" id="50990"/>
    <lineage>
        <taxon>Eukaryota</taxon>
        <taxon>Fungi</taxon>
        <taxon>Dikarya</taxon>
        <taxon>Basidiomycota</taxon>
        <taxon>Agaricomycotina</taxon>
        <taxon>Agaricomycetes</taxon>
        <taxon>Hymenochaetales</taxon>
        <taxon>Rickenellaceae</taxon>
        <taxon>Rickenella</taxon>
    </lineage>
</organism>